<dbReference type="GO" id="GO:0008194">
    <property type="term" value="F:UDP-glycosyltransferase activity"/>
    <property type="evidence" value="ECO:0007669"/>
    <property type="project" value="InterPro"/>
</dbReference>
<keyword evidence="3" id="KW-0808">Transferase</keyword>
<evidence type="ECO:0000256" key="2">
    <source>
        <dbReference type="ARBA" id="ARBA00022676"/>
    </source>
</evidence>
<dbReference type="InterPro" id="IPR035595">
    <property type="entry name" value="UDP_glycos_trans_CS"/>
</dbReference>
<evidence type="ECO:0000313" key="5">
    <source>
        <dbReference type="Proteomes" id="UP000838756"/>
    </source>
</evidence>
<comment type="caution">
    <text evidence="4">The sequence shown here is derived from an EMBL/GenBank/DDBJ whole genome shotgun (WGS) entry which is preliminary data.</text>
</comment>
<dbReference type="Proteomes" id="UP000838756">
    <property type="component" value="Unassembled WGS sequence"/>
</dbReference>
<dbReference type="Gene3D" id="3.40.50.2000">
    <property type="entry name" value="Glycogen Phosphorylase B"/>
    <property type="match status" value="3"/>
</dbReference>
<dbReference type="PANTHER" id="PTHR48043">
    <property type="entry name" value="EG:EG0003.4 PROTEIN-RELATED"/>
    <property type="match status" value="1"/>
</dbReference>
<dbReference type="EMBL" id="CAKXAJ010024785">
    <property type="protein sequence ID" value="CAH2230249.1"/>
    <property type="molecule type" value="Genomic_DNA"/>
</dbReference>
<dbReference type="PROSITE" id="PS00375">
    <property type="entry name" value="UDPGT"/>
    <property type="match status" value="1"/>
</dbReference>
<dbReference type="OrthoDB" id="5835829at2759"/>
<sequence>MIELAKRGHQVTVITTDPAFPKQETPANFTEIDVHDVSYNIWRKYMLTAEENPLHHQSAMSSIFEKQFQSVEIQALINNKDKKFDLLFVDHFIRLALSYSYLYNVPVISFNSFGPSFGTFDSVDAVSHPLIFPIVPLRKFHNLNTLQKISQFYEYYATKIVYDSYEEEENKQLKRIFGPEIADIRDLKDNVDMTFLNTHLFWDNNRPVSPNIIYIGGIHKYPVNELLHKDLQSYLDQSTKGHKHVKAFITEGGYHSMSEAINAGVPLIGIPMLAEQWYNMELCHKHGIGIKLVLKSLTKKMLKSAIETVIGNNSYRNNIIGIRNHINDQPQTPLELAVWWTEYVLRHGGAKHLRSEATLDSVKHPLVYPAPPLQKFYNITTLERLYQWMLDNNRPVSPNILYVGGIHKNPVHDLPKDLQLDLDESIQGAIYISFGSMILTSLFNLEFIQLLTDVFSDLPYNVLLKWDHDIPGCPNNVKIRKWYPQSDLLRHKNVKLFITHGGYQSISESIDAAVPLIGIPMSLDQWYNIELCLKHEICVKLDFKTLTKEKLKNAIGTVIGNKSYRINILKLRRLIHDQPQPPLERAVWWTEIELLLVLICVGAGDN</sequence>
<gene>
    <name evidence="4" type="primary">jg20001</name>
    <name evidence="4" type="ORF">PAEG_LOCUS9501</name>
</gene>
<protein>
    <submittedName>
        <fullName evidence="4">Jg20001 protein</fullName>
    </submittedName>
</protein>
<comment type="similarity">
    <text evidence="1">Belongs to the UDP-glycosyltransferase family.</text>
</comment>
<keyword evidence="5" id="KW-1185">Reference proteome</keyword>
<reference evidence="4" key="1">
    <citation type="submission" date="2022-03" db="EMBL/GenBank/DDBJ databases">
        <authorList>
            <person name="Lindestad O."/>
        </authorList>
    </citation>
    <scope>NUCLEOTIDE SEQUENCE</scope>
</reference>
<dbReference type="Pfam" id="PF00201">
    <property type="entry name" value="UDPGT"/>
    <property type="match status" value="3"/>
</dbReference>
<evidence type="ECO:0000256" key="1">
    <source>
        <dbReference type="ARBA" id="ARBA00009995"/>
    </source>
</evidence>
<dbReference type="SUPFAM" id="SSF53756">
    <property type="entry name" value="UDP-Glycosyltransferase/glycogen phosphorylase"/>
    <property type="match status" value="2"/>
</dbReference>
<organism evidence="4 5">
    <name type="scientific">Pararge aegeria aegeria</name>
    <dbReference type="NCBI Taxonomy" id="348720"/>
    <lineage>
        <taxon>Eukaryota</taxon>
        <taxon>Metazoa</taxon>
        <taxon>Ecdysozoa</taxon>
        <taxon>Arthropoda</taxon>
        <taxon>Hexapoda</taxon>
        <taxon>Insecta</taxon>
        <taxon>Pterygota</taxon>
        <taxon>Neoptera</taxon>
        <taxon>Endopterygota</taxon>
        <taxon>Lepidoptera</taxon>
        <taxon>Glossata</taxon>
        <taxon>Ditrysia</taxon>
        <taxon>Papilionoidea</taxon>
        <taxon>Nymphalidae</taxon>
        <taxon>Satyrinae</taxon>
        <taxon>Satyrini</taxon>
        <taxon>Parargina</taxon>
        <taxon>Pararge</taxon>
    </lineage>
</organism>
<dbReference type="PANTHER" id="PTHR48043:SF159">
    <property type="entry name" value="EG:EG0003.4 PROTEIN-RELATED"/>
    <property type="match status" value="1"/>
</dbReference>
<evidence type="ECO:0000256" key="3">
    <source>
        <dbReference type="ARBA" id="ARBA00022679"/>
    </source>
</evidence>
<dbReference type="InterPro" id="IPR002213">
    <property type="entry name" value="UDP_glucos_trans"/>
</dbReference>
<dbReference type="CDD" id="cd03784">
    <property type="entry name" value="GT1_Gtf-like"/>
    <property type="match status" value="2"/>
</dbReference>
<keyword evidence="2" id="KW-0328">Glycosyltransferase</keyword>
<accession>A0A8S4R2S4</accession>
<dbReference type="AlphaFoldDB" id="A0A8S4R2S4"/>
<proteinExistence type="inferred from homology"/>
<dbReference type="FunFam" id="3.40.50.2000:FF:000021">
    <property type="entry name" value="UDP-glucuronosyltransferase"/>
    <property type="match status" value="1"/>
</dbReference>
<name>A0A8S4R2S4_9NEOP</name>
<evidence type="ECO:0000313" key="4">
    <source>
        <dbReference type="EMBL" id="CAH2230249.1"/>
    </source>
</evidence>
<dbReference type="InterPro" id="IPR050271">
    <property type="entry name" value="UDP-glycosyltransferase"/>
</dbReference>